<dbReference type="PANTHER" id="PTHR37012">
    <property type="entry name" value="B-ZIP TRANSCRIPTION FACTOR (EUROFUNG)-RELATED"/>
    <property type="match status" value="1"/>
</dbReference>
<evidence type="ECO:0000256" key="1">
    <source>
        <dbReference type="SAM" id="Coils"/>
    </source>
</evidence>
<dbReference type="Pfam" id="PF11905">
    <property type="entry name" value="DUF3425"/>
    <property type="match status" value="1"/>
</dbReference>
<dbReference type="AlphaFoldDB" id="A0A2D3V9X5"/>
<reference evidence="3 4" key="1">
    <citation type="submission" date="2016-03" db="EMBL/GenBank/DDBJ databases">
        <authorList>
            <person name="Ploux O."/>
        </authorList>
    </citation>
    <scope>NUCLEOTIDE SEQUENCE [LARGE SCALE GENOMIC DNA]</scope>
    <source>
        <strain evidence="3 4">URUG2</strain>
    </source>
</reference>
<keyword evidence="1" id="KW-0175">Coiled coil</keyword>
<accession>A0A2D3V9X5</accession>
<organism evidence="3 4">
    <name type="scientific">Ramularia collo-cygni</name>
    <dbReference type="NCBI Taxonomy" id="112498"/>
    <lineage>
        <taxon>Eukaryota</taxon>
        <taxon>Fungi</taxon>
        <taxon>Dikarya</taxon>
        <taxon>Ascomycota</taxon>
        <taxon>Pezizomycotina</taxon>
        <taxon>Dothideomycetes</taxon>
        <taxon>Dothideomycetidae</taxon>
        <taxon>Mycosphaerellales</taxon>
        <taxon>Mycosphaerellaceae</taxon>
        <taxon>Ramularia</taxon>
    </lineage>
</organism>
<sequence length="478" mass="53345">MSGRTTKRAGVDKEKAWASGRVLTPEQRARKQDADRKANRFLKKEVQDRLALLEERVLQLESEASTATASGLTTAGLGVNVPSTTLPGAGALSSSTNTTSHGSMTTSPGKVLQWDDMPNGAGQFDCSQLGISQSPGVETLVEGLPRSSAIVPAVSAAAYFPGSDALTPAIQTQTKNPWSPATSSARPRAEGRDLTNFLNNLVKHIRSISPGSVCFDDRYNQDVIITAVLKGWPALSKYQQQCPLWAVLQMVDQCLFKDINLVERISVLRMLHLRYLSEVNVHLPTVVEGPLPPWFSPQATEVVVHEPVVEHLTWPRLRERLMGAHINVLTNKFWTCFARNLRVSWQREPLDVIAFSPDSHLYQLSPEFESSLFDMRSWRMDTQFFQEYPGLSGDIPPDSYVTMRTITPKFGVAEMVEAEKAMHPDAQHRRATFHGDPRQRFMLNPIEAVPGPFEPIRQFQPVVWNEQTSAMCDWQGIR</sequence>
<dbReference type="OrthoDB" id="5086080at2759"/>
<dbReference type="Proteomes" id="UP000225277">
    <property type="component" value="Unassembled WGS sequence"/>
</dbReference>
<dbReference type="InterPro" id="IPR021833">
    <property type="entry name" value="DUF3425"/>
</dbReference>
<evidence type="ECO:0000313" key="3">
    <source>
        <dbReference type="EMBL" id="CZT17223.1"/>
    </source>
</evidence>
<dbReference type="GeneID" id="35598264"/>
<dbReference type="EMBL" id="FJUY01000003">
    <property type="protein sequence ID" value="CZT17223.1"/>
    <property type="molecule type" value="Genomic_DNA"/>
</dbReference>
<keyword evidence="4" id="KW-1185">Reference proteome</keyword>
<feature type="coiled-coil region" evidence="1">
    <location>
        <begin position="43"/>
        <end position="70"/>
    </location>
</feature>
<protein>
    <submittedName>
        <fullName evidence="3">Uncharacterized protein</fullName>
    </submittedName>
</protein>
<gene>
    <name evidence="3" type="ORF">RCC_03056</name>
</gene>
<feature type="region of interest" description="Disordered" evidence="2">
    <location>
        <begin position="88"/>
        <end position="107"/>
    </location>
</feature>
<dbReference type="RefSeq" id="XP_023624116.1">
    <property type="nucleotide sequence ID" value="XM_023768348.1"/>
</dbReference>
<evidence type="ECO:0000313" key="4">
    <source>
        <dbReference type="Proteomes" id="UP000225277"/>
    </source>
</evidence>
<name>A0A2D3V9X5_9PEZI</name>
<evidence type="ECO:0000256" key="2">
    <source>
        <dbReference type="SAM" id="MobiDB-lite"/>
    </source>
</evidence>
<feature type="region of interest" description="Disordered" evidence="2">
    <location>
        <begin position="1"/>
        <end position="36"/>
    </location>
</feature>
<feature type="compositionally biased region" description="Basic and acidic residues" evidence="2">
    <location>
        <begin position="27"/>
        <end position="36"/>
    </location>
</feature>
<dbReference type="PANTHER" id="PTHR37012:SF7">
    <property type="entry name" value="B-ZIP TRANSCRIPTION FACTOR (EUROFUNG)-RELATED"/>
    <property type="match status" value="1"/>
</dbReference>
<proteinExistence type="predicted"/>